<proteinExistence type="predicted"/>
<evidence type="ECO:0000256" key="1">
    <source>
        <dbReference type="SAM" id="Phobius"/>
    </source>
</evidence>
<reference evidence="2" key="1">
    <citation type="submission" date="2018-05" db="EMBL/GenBank/DDBJ databases">
        <authorList>
            <person name="Lanie J.A."/>
            <person name="Ng W.-L."/>
            <person name="Kazmierczak K.M."/>
            <person name="Andrzejewski T.M."/>
            <person name="Davidsen T.M."/>
            <person name="Wayne K.J."/>
            <person name="Tettelin H."/>
            <person name="Glass J.I."/>
            <person name="Rusch D."/>
            <person name="Podicherti R."/>
            <person name="Tsui H.-C.T."/>
            <person name="Winkler M.E."/>
        </authorList>
    </citation>
    <scope>NUCLEOTIDE SEQUENCE</scope>
</reference>
<protein>
    <submittedName>
        <fullName evidence="2">Uncharacterized protein</fullName>
    </submittedName>
</protein>
<dbReference type="AlphaFoldDB" id="A0A381XT28"/>
<evidence type="ECO:0000313" key="2">
    <source>
        <dbReference type="EMBL" id="SVA67561.1"/>
    </source>
</evidence>
<keyword evidence="1" id="KW-0812">Transmembrane</keyword>
<accession>A0A381XT28</accession>
<keyword evidence="1" id="KW-0472">Membrane</keyword>
<organism evidence="2">
    <name type="scientific">marine metagenome</name>
    <dbReference type="NCBI Taxonomy" id="408172"/>
    <lineage>
        <taxon>unclassified sequences</taxon>
        <taxon>metagenomes</taxon>
        <taxon>ecological metagenomes</taxon>
    </lineage>
</organism>
<dbReference type="EMBL" id="UINC01016179">
    <property type="protein sequence ID" value="SVA67561.1"/>
    <property type="molecule type" value="Genomic_DNA"/>
</dbReference>
<sequence length="30" mass="3456">MKKETKTLMGSTFLGFSIVMIIYIVYKLVT</sequence>
<keyword evidence="1" id="KW-1133">Transmembrane helix</keyword>
<feature type="transmembrane region" description="Helical" evidence="1">
    <location>
        <begin position="7"/>
        <end position="26"/>
    </location>
</feature>
<name>A0A381XT28_9ZZZZ</name>
<gene>
    <name evidence="2" type="ORF">METZ01_LOCUS120415</name>
</gene>